<dbReference type="PROSITE" id="PS51421">
    <property type="entry name" value="RAS"/>
    <property type="match status" value="1"/>
</dbReference>
<dbReference type="STRING" id="3818.A0A444X2R3"/>
<organism evidence="2 3">
    <name type="scientific">Arachis hypogaea</name>
    <name type="common">Peanut</name>
    <dbReference type="NCBI Taxonomy" id="3818"/>
    <lineage>
        <taxon>Eukaryota</taxon>
        <taxon>Viridiplantae</taxon>
        <taxon>Streptophyta</taxon>
        <taxon>Embryophyta</taxon>
        <taxon>Tracheophyta</taxon>
        <taxon>Spermatophyta</taxon>
        <taxon>Magnoliopsida</taxon>
        <taxon>eudicotyledons</taxon>
        <taxon>Gunneridae</taxon>
        <taxon>Pentapetalae</taxon>
        <taxon>rosids</taxon>
        <taxon>fabids</taxon>
        <taxon>Fabales</taxon>
        <taxon>Fabaceae</taxon>
        <taxon>Papilionoideae</taxon>
        <taxon>50 kb inversion clade</taxon>
        <taxon>dalbergioids sensu lato</taxon>
        <taxon>Dalbergieae</taxon>
        <taxon>Pterocarpus clade</taxon>
        <taxon>Arachis</taxon>
    </lineage>
</organism>
<dbReference type="FunFam" id="3.40.50.300:FF:000808">
    <property type="entry name" value="Small GTP-binding protein, putative"/>
    <property type="match status" value="1"/>
</dbReference>
<protein>
    <recommendedName>
        <fullName evidence="4">Ras-related protein RHN1</fullName>
    </recommendedName>
</protein>
<keyword evidence="1" id="KW-0547">Nucleotide-binding</keyword>
<dbReference type="InterPro" id="IPR001806">
    <property type="entry name" value="Small_GTPase"/>
</dbReference>
<dbReference type="Pfam" id="PF00071">
    <property type="entry name" value="Ras"/>
    <property type="match status" value="1"/>
</dbReference>
<dbReference type="PRINTS" id="PR00449">
    <property type="entry name" value="RASTRNSFRMNG"/>
</dbReference>
<dbReference type="GO" id="GO:0005525">
    <property type="term" value="F:GTP binding"/>
    <property type="evidence" value="ECO:0007669"/>
    <property type="project" value="InterPro"/>
</dbReference>
<dbReference type="SMART" id="SM00174">
    <property type="entry name" value="RHO"/>
    <property type="match status" value="1"/>
</dbReference>
<dbReference type="NCBIfam" id="TIGR00231">
    <property type="entry name" value="small_GTP"/>
    <property type="match status" value="1"/>
</dbReference>
<sequence length="438" mass="49586">MLQLNSALINAFMTELEPDSPVIQVITMIFLRVDLPPWFSVLSIVLNSNVDLDVSRIETAPQSMLPIICFRDGSPPLPDALSMANSAISEKNPYDIDKQITIGIIWWRRELMMVSSSRNSIFCSCDRNHGGFDCSIEIVLLGDMGAGKTSLVLRFVKVQFSEYQCWKWINLILCGRMQESTIGAAFFTQVLSLNEATVKFDIWDTTGQERYHSLAPMYYRGADAAIVVYDITSMESFARAKKWVQQVQRHANPSLIMFLVANKADLGAERKVANEDGEEYAKENGLSFLETSAKTAQNVNKLFYEIVWRKEIGKSKPFTPNWNQAASHTSRNQKKQLVLLCLCREMGLWTLLEGFLLLANALAITNEDRFLAPRGWGFSDISVGRTKSLKGQIIGLIHASPYMRVPLSTSQHHLHYCKVSVRKMMMISKLRCQCFVRV</sequence>
<evidence type="ECO:0000256" key="1">
    <source>
        <dbReference type="ARBA" id="ARBA00022741"/>
    </source>
</evidence>
<dbReference type="SUPFAM" id="SSF52540">
    <property type="entry name" value="P-loop containing nucleoside triphosphate hydrolases"/>
    <property type="match status" value="1"/>
</dbReference>
<accession>A0A444X2R3</accession>
<dbReference type="Pfam" id="PF08571">
    <property type="entry name" value="Yos1"/>
    <property type="match status" value="1"/>
</dbReference>
<keyword evidence="3" id="KW-1185">Reference proteome</keyword>
<dbReference type="PROSITE" id="PS51420">
    <property type="entry name" value="RHO"/>
    <property type="match status" value="1"/>
</dbReference>
<evidence type="ECO:0000313" key="3">
    <source>
        <dbReference type="Proteomes" id="UP000289738"/>
    </source>
</evidence>
<dbReference type="Proteomes" id="UP000289738">
    <property type="component" value="Chromosome B10"/>
</dbReference>
<dbReference type="CDD" id="cd01860">
    <property type="entry name" value="Rab5_related"/>
    <property type="match status" value="1"/>
</dbReference>
<evidence type="ECO:0000313" key="2">
    <source>
        <dbReference type="EMBL" id="RYQ83971.1"/>
    </source>
</evidence>
<evidence type="ECO:0008006" key="4">
    <source>
        <dbReference type="Google" id="ProtNLM"/>
    </source>
</evidence>
<dbReference type="Gene3D" id="3.40.50.300">
    <property type="entry name" value="P-loop containing nucleotide triphosphate hydrolases"/>
    <property type="match status" value="1"/>
</dbReference>
<dbReference type="AlphaFoldDB" id="A0A444X2R3"/>
<comment type="caution">
    <text evidence="2">The sequence shown here is derived from an EMBL/GenBank/DDBJ whole genome shotgun (WGS) entry which is preliminary data.</text>
</comment>
<dbReference type="SMART" id="SM00175">
    <property type="entry name" value="RAB"/>
    <property type="match status" value="1"/>
</dbReference>
<dbReference type="SMART" id="SM00173">
    <property type="entry name" value="RAS"/>
    <property type="match status" value="1"/>
</dbReference>
<dbReference type="PROSITE" id="PS51419">
    <property type="entry name" value="RAB"/>
    <property type="match status" value="1"/>
</dbReference>
<dbReference type="PANTHER" id="PTHR47978">
    <property type="match status" value="1"/>
</dbReference>
<name>A0A444X2R3_ARAHY</name>
<dbReference type="GO" id="GO:0003924">
    <property type="term" value="F:GTPase activity"/>
    <property type="evidence" value="ECO:0007669"/>
    <property type="project" value="InterPro"/>
</dbReference>
<dbReference type="InterPro" id="IPR027417">
    <property type="entry name" value="P-loop_NTPase"/>
</dbReference>
<dbReference type="InterPro" id="IPR005225">
    <property type="entry name" value="Small_GTP-bd"/>
</dbReference>
<dbReference type="InterPro" id="IPR013880">
    <property type="entry name" value="Yos1"/>
</dbReference>
<dbReference type="SMART" id="SM00176">
    <property type="entry name" value="RAN"/>
    <property type="match status" value="1"/>
</dbReference>
<reference evidence="2 3" key="1">
    <citation type="submission" date="2019-01" db="EMBL/GenBank/DDBJ databases">
        <title>Sequencing of cultivated peanut Arachis hypogaea provides insights into genome evolution and oil improvement.</title>
        <authorList>
            <person name="Chen X."/>
        </authorList>
    </citation>
    <scope>NUCLEOTIDE SEQUENCE [LARGE SCALE GENOMIC DNA]</scope>
    <source>
        <strain evidence="3">cv. Fuhuasheng</strain>
        <tissue evidence="2">Leaves</tissue>
    </source>
</reference>
<gene>
    <name evidence="2" type="ORF">Ahy_B10g102856</name>
</gene>
<proteinExistence type="predicted"/>
<dbReference type="EMBL" id="SDMP01000020">
    <property type="protein sequence ID" value="RYQ83971.1"/>
    <property type="molecule type" value="Genomic_DNA"/>
</dbReference>